<keyword evidence="2 3" id="KW-0539">Nucleus</keyword>
<evidence type="ECO:0000259" key="5">
    <source>
        <dbReference type="PROSITE" id="PS50118"/>
    </source>
</evidence>
<dbReference type="Pfam" id="PF00505">
    <property type="entry name" value="HMG_box"/>
    <property type="match status" value="1"/>
</dbReference>
<dbReference type="CDD" id="cd00084">
    <property type="entry name" value="HMG-box_SF"/>
    <property type="match status" value="1"/>
</dbReference>
<evidence type="ECO:0000256" key="2">
    <source>
        <dbReference type="ARBA" id="ARBA00023242"/>
    </source>
</evidence>
<feature type="compositionally biased region" description="Basic and acidic residues" evidence="4">
    <location>
        <begin position="23"/>
        <end position="32"/>
    </location>
</feature>
<evidence type="ECO:0000256" key="3">
    <source>
        <dbReference type="PROSITE-ProRule" id="PRU00267"/>
    </source>
</evidence>
<dbReference type="InterPro" id="IPR009071">
    <property type="entry name" value="HMG_box_dom"/>
</dbReference>
<feature type="domain" description="HMG box" evidence="5">
    <location>
        <begin position="129"/>
        <end position="177"/>
    </location>
</feature>
<dbReference type="Gene3D" id="1.10.30.10">
    <property type="entry name" value="High mobility group box domain"/>
    <property type="match status" value="1"/>
</dbReference>
<dbReference type="InterPro" id="IPR051965">
    <property type="entry name" value="ChromReg_NeuronalGeneExpr"/>
</dbReference>
<dbReference type="PROSITE" id="PS50118">
    <property type="entry name" value="HMG_BOX_2"/>
    <property type="match status" value="1"/>
</dbReference>
<accession>A0A914VRP2</accession>
<dbReference type="GO" id="GO:0010468">
    <property type="term" value="P:regulation of gene expression"/>
    <property type="evidence" value="ECO:0007669"/>
    <property type="project" value="TreeGrafter"/>
</dbReference>
<dbReference type="SUPFAM" id="SSF47095">
    <property type="entry name" value="HMG-box"/>
    <property type="match status" value="1"/>
</dbReference>
<dbReference type="GO" id="GO:0005634">
    <property type="term" value="C:nucleus"/>
    <property type="evidence" value="ECO:0007669"/>
    <property type="project" value="UniProtKB-UniRule"/>
</dbReference>
<dbReference type="PANTHER" id="PTHR46040">
    <property type="entry name" value="HIGH MOBILITY GROUP PROTEIN 2"/>
    <property type="match status" value="1"/>
</dbReference>
<evidence type="ECO:0000313" key="7">
    <source>
        <dbReference type="WBParaSite" id="PSAMB.scaffold2373size23545.g17563.t1"/>
    </source>
</evidence>
<sequence length="177" mass="20264">MGPNAILRLKPGLQITSERRARLFRGGDENHSRPKHHTLRPNLPRRLLTLTDPTNEEKVRGVANRRPNTPSSGYQTTFTGINMTPAESKETQAKQTKKRKSDTKPSDHNGGHGKKKKSRQKQLRDENAPKYPRSSYIHFLSARRADFEKEHADMEKIDINSAMAAEWRSLTDEQKKV</sequence>
<feature type="compositionally biased region" description="Polar residues" evidence="4">
    <location>
        <begin position="66"/>
        <end position="82"/>
    </location>
</feature>
<dbReference type="WBParaSite" id="PSAMB.scaffold2373size23545.g17563.t1">
    <property type="protein sequence ID" value="PSAMB.scaffold2373size23545.g17563.t1"/>
    <property type="gene ID" value="PSAMB.scaffold2373size23545.g17563"/>
</dbReference>
<keyword evidence="6" id="KW-1185">Reference proteome</keyword>
<evidence type="ECO:0000256" key="4">
    <source>
        <dbReference type="SAM" id="MobiDB-lite"/>
    </source>
</evidence>
<keyword evidence="1 3" id="KW-0238">DNA-binding</keyword>
<reference evidence="7" key="1">
    <citation type="submission" date="2022-11" db="UniProtKB">
        <authorList>
            <consortium name="WormBaseParasite"/>
        </authorList>
    </citation>
    <scope>IDENTIFICATION</scope>
</reference>
<proteinExistence type="predicted"/>
<protein>
    <submittedName>
        <fullName evidence="7">HMG box domain-containing protein</fullName>
    </submittedName>
</protein>
<dbReference type="GO" id="GO:0003677">
    <property type="term" value="F:DNA binding"/>
    <property type="evidence" value="ECO:0007669"/>
    <property type="project" value="UniProtKB-UniRule"/>
</dbReference>
<feature type="compositionally biased region" description="Basic residues" evidence="4">
    <location>
        <begin position="111"/>
        <end position="121"/>
    </location>
</feature>
<dbReference type="AlphaFoldDB" id="A0A914VRP2"/>
<name>A0A914VRP2_9BILA</name>
<feature type="compositionally biased region" description="Low complexity" evidence="4">
    <location>
        <begin position="40"/>
        <end position="53"/>
    </location>
</feature>
<feature type="DNA-binding region" description="HMG box" evidence="3">
    <location>
        <begin position="129"/>
        <end position="177"/>
    </location>
</feature>
<dbReference type="PANTHER" id="PTHR46040:SF3">
    <property type="entry name" value="HIGH MOBILITY GROUP PROTEIN 2"/>
    <property type="match status" value="1"/>
</dbReference>
<dbReference type="InterPro" id="IPR036910">
    <property type="entry name" value="HMG_box_dom_sf"/>
</dbReference>
<evidence type="ECO:0000313" key="6">
    <source>
        <dbReference type="Proteomes" id="UP000887566"/>
    </source>
</evidence>
<organism evidence="6 7">
    <name type="scientific">Plectus sambesii</name>
    <dbReference type="NCBI Taxonomy" id="2011161"/>
    <lineage>
        <taxon>Eukaryota</taxon>
        <taxon>Metazoa</taxon>
        <taxon>Ecdysozoa</taxon>
        <taxon>Nematoda</taxon>
        <taxon>Chromadorea</taxon>
        <taxon>Plectida</taxon>
        <taxon>Plectina</taxon>
        <taxon>Plectoidea</taxon>
        <taxon>Plectidae</taxon>
        <taxon>Plectus</taxon>
    </lineage>
</organism>
<evidence type="ECO:0000256" key="1">
    <source>
        <dbReference type="ARBA" id="ARBA00023125"/>
    </source>
</evidence>
<feature type="region of interest" description="Disordered" evidence="4">
    <location>
        <begin position="23"/>
        <end position="135"/>
    </location>
</feature>
<dbReference type="Proteomes" id="UP000887566">
    <property type="component" value="Unplaced"/>
</dbReference>